<dbReference type="InterPro" id="IPR023772">
    <property type="entry name" value="DNA-bd_HTH_TetR-type_CS"/>
</dbReference>
<dbReference type="PRINTS" id="PR00455">
    <property type="entry name" value="HTHTETR"/>
</dbReference>
<evidence type="ECO:0000313" key="5">
    <source>
        <dbReference type="Proteomes" id="UP000631576"/>
    </source>
</evidence>
<dbReference type="EMBL" id="JACOPE010000001">
    <property type="protein sequence ID" value="MBC5682424.1"/>
    <property type="molecule type" value="Genomic_DNA"/>
</dbReference>
<dbReference type="Gene3D" id="1.10.357.10">
    <property type="entry name" value="Tetracycline Repressor, domain 2"/>
    <property type="match status" value="1"/>
</dbReference>
<dbReference type="SUPFAM" id="SSF46689">
    <property type="entry name" value="Homeodomain-like"/>
    <property type="match status" value="1"/>
</dbReference>
<accession>A0ABR7G4S3</accession>
<dbReference type="InterPro" id="IPR001647">
    <property type="entry name" value="HTH_TetR"/>
</dbReference>
<dbReference type="PANTHER" id="PTHR43479:SF11">
    <property type="entry name" value="ACREF_ENVCD OPERON REPRESSOR-RELATED"/>
    <property type="match status" value="1"/>
</dbReference>
<sequence length="208" mass="24244">MSKVDLNKKEKKNALLQTAFELFTDKGFAKTTISDISSKAGLAKGTFYLYFKDKYDLRDILIAHKTGQLFAEAHHALLQESIEGFENQLFFVVDFIIAKLEENPKLLQFISKNLSWGIFRVAFEQQVADESEESREFYSYYRELVQKSSITDVEAELLLFTILELVGSTCYSCILYEQPLPIEEYMPYLHRSIHHILLSYFNKNEYSQ</sequence>
<evidence type="ECO:0000256" key="1">
    <source>
        <dbReference type="ARBA" id="ARBA00023125"/>
    </source>
</evidence>
<comment type="caution">
    <text evidence="4">The sequence shown here is derived from an EMBL/GenBank/DDBJ whole genome shotgun (WGS) entry which is preliminary data.</text>
</comment>
<keyword evidence="5" id="KW-1185">Reference proteome</keyword>
<evidence type="ECO:0000313" key="4">
    <source>
        <dbReference type="EMBL" id="MBC5682424.1"/>
    </source>
</evidence>
<keyword evidence="1 2" id="KW-0238">DNA-binding</keyword>
<name>A0ABR7G4S3_9FIRM</name>
<dbReference type="PROSITE" id="PS50977">
    <property type="entry name" value="HTH_TETR_2"/>
    <property type="match status" value="1"/>
</dbReference>
<dbReference type="Pfam" id="PF00440">
    <property type="entry name" value="TetR_N"/>
    <property type="match status" value="1"/>
</dbReference>
<proteinExistence type="predicted"/>
<dbReference type="RefSeq" id="WP_117990209.1">
    <property type="nucleotide sequence ID" value="NZ_JACOPE010000001.1"/>
</dbReference>
<dbReference type="PROSITE" id="PS01081">
    <property type="entry name" value="HTH_TETR_1"/>
    <property type="match status" value="1"/>
</dbReference>
<feature type="DNA-binding region" description="H-T-H motif" evidence="2">
    <location>
        <begin position="32"/>
        <end position="51"/>
    </location>
</feature>
<dbReference type="InterPro" id="IPR009057">
    <property type="entry name" value="Homeodomain-like_sf"/>
</dbReference>
<protein>
    <submittedName>
        <fullName evidence="4">TetR/AcrR family transcriptional regulator</fullName>
    </submittedName>
</protein>
<dbReference type="InterPro" id="IPR050624">
    <property type="entry name" value="HTH-type_Tx_Regulator"/>
</dbReference>
<gene>
    <name evidence="4" type="ORF">H8S40_02325</name>
</gene>
<evidence type="ECO:0000259" key="3">
    <source>
        <dbReference type="PROSITE" id="PS50977"/>
    </source>
</evidence>
<feature type="domain" description="HTH tetR-type" evidence="3">
    <location>
        <begin position="9"/>
        <end position="69"/>
    </location>
</feature>
<dbReference type="PANTHER" id="PTHR43479">
    <property type="entry name" value="ACREF/ENVCD OPERON REPRESSOR-RELATED"/>
    <property type="match status" value="1"/>
</dbReference>
<evidence type="ECO:0000256" key="2">
    <source>
        <dbReference type="PROSITE-ProRule" id="PRU00335"/>
    </source>
</evidence>
<dbReference type="Proteomes" id="UP000631576">
    <property type="component" value="Unassembled WGS sequence"/>
</dbReference>
<reference evidence="4 5" key="1">
    <citation type="submission" date="2020-08" db="EMBL/GenBank/DDBJ databases">
        <title>Genome public.</title>
        <authorList>
            <person name="Liu C."/>
            <person name="Sun Q."/>
        </authorList>
    </citation>
    <scope>NUCLEOTIDE SEQUENCE [LARGE SCALE GENOMIC DNA]</scope>
    <source>
        <strain evidence="4 5">NSJ-13</strain>
    </source>
</reference>
<organism evidence="4 5">
    <name type="scientific">Ruminococcus hominis</name>
    <dbReference type="NCBI Taxonomy" id="2763065"/>
    <lineage>
        <taxon>Bacteria</taxon>
        <taxon>Bacillati</taxon>
        <taxon>Bacillota</taxon>
        <taxon>Clostridia</taxon>
        <taxon>Eubacteriales</taxon>
        <taxon>Oscillospiraceae</taxon>
        <taxon>Ruminococcus</taxon>
    </lineage>
</organism>